<dbReference type="InterPro" id="IPR036170">
    <property type="entry name" value="YezG-like_sf"/>
</dbReference>
<accession>A0ABQ5XUL1</accession>
<gene>
    <name evidence="1" type="ORF">GCM10007901_31420</name>
</gene>
<dbReference type="SUPFAM" id="SSF160424">
    <property type="entry name" value="BH3703-like"/>
    <property type="match status" value="1"/>
</dbReference>
<name>A0ABQ5XUL1_9GAMM</name>
<evidence type="ECO:0000313" key="1">
    <source>
        <dbReference type="EMBL" id="GLQ94191.1"/>
    </source>
</evidence>
<keyword evidence="2" id="KW-1185">Reference proteome</keyword>
<sequence>MFSDVIECYEAMGKTLASSARAPWTRILVDATLDGSRVDAVVSYWNGEAEKPAGYLTGVPMLARYVYELARIVGNEEKGFFKKCHFDLRGDGKFNVDFEY</sequence>
<proteinExistence type="predicted"/>
<dbReference type="RefSeq" id="WP_284321896.1">
    <property type="nucleotide sequence ID" value="NZ_BSOB01000036.1"/>
</dbReference>
<dbReference type="Proteomes" id="UP001156670">
    <property type="component" value="Unassembled WGS sequence"/>
</dbReference>
<evidence type="ECO:0000313" key="2">
    <source>
        <dbReference type="Proteomes" id="UP001156670"/>
    </source>
</evidence>
<comment type="caution">
    <text evidence="1">The sequence shown here is derived from an EMBL/GenBank/DDBJ whole genome shotgun (WGS) entry which is preliminary data.</text>
</comment>
<reference evidence="2" key="1">
    <citation type="journal article" date="2019" name="Int. J. Syst. Evol. Microbiol.">
        <title>The Global Catalogue of Microorganisms (GCM) 10K type strain sequencing project: providing services to taxonomists for standard genome sequencing and annotation.</title>
        <authorList>
            <consortium name="The Broad Institute Genomics Platform"/>
            <consortium name="The Broad Institute Genome Sequencing Center for Infectious Disease"/>
            <person name="Wu L."/>
            <person name="Ma J."/>
        </authorList>
    </citation>
    <scope>NUCLEOTIDE SEQUENCE [LARGE SCALE GENOMIC DNA]</scope>
    <source>
        <strain evidence="2">NBRC 111980</strain>
    </source>
</reference>
<dbReference type="EMBL" id="BSOB01000036">
    <property type="protein sequence ID" value="GLQ94191.1"/>
    <property type="molecule type" value="Genomic_DNA"/>
</dbReference>
<organism evidence="1 2">
    <name type="scientific">Dyella acidisoli</name>
    <dbReference type="NCBI Taxonomy" id="1867834"/>
    <lineage>
        <taxon>Bacteria</taxon>
        <taxon>Pseudomonadati</taxon>
        <taxon>Pseudomonadota</taxon>
        <taxon>Gammaproteobacteria</taxon>
        <taxon>Lysobacterales</taxon>
        <taxon>Rhodanobacteraceae</taxon>
        <taxon>Dyella</taxon>
    </lineage>
</organism>
<protein>
    <submittedName>
        <fullName evidence="1">Uncharacterized protein</fullName>
    </submittedName>
</protein>